<keyword evidence="1" id="KW-0175">Coiled coil</keyword>
<dbReference type="PROSITE" id="PS51257">
    <property type="entry name" value="PROKAR_LIPOPROTEIN"/>
    <property type="match status" value="1"/>
</dbReference>
<evidence type="ECO:0000313" key="4">
    <source>
        <dbReference type="Proteomes" id="UP000051952"/>
    </source>
</evidence>
<name>A0A0S4KP77_BODSA</name>
<feature type="compositionally biased region" description="Polar residues" evidence="2">
    <location>
        <begin position="107"/>
        <end position="120"/>
    </location>
</feature>
<sequence>MSGLTRCESCGAPNAAVATSCSTCGVPRLQSKVVDSTGRYPAGSGAFGTGVPRPNVYNTTNNERVSQAPLQPQSFQPGRIASSSVDSYALGSSASARVVPPGAAPTTRASTQAGDTSQVRGSVGRQGVDPSHQMLAGMFPLTGAADDGSYSESQVQQLLQVIEATQRYGKEIEQSVEELAELLRRKTIECDGLRQIAQENYDPLRHAVRNEYNSRVKQESRHSQEQRALQHQIETLKLDRTKLQQELDSLRKLVQELQSVPPAVPFNPQSDTLLNRMLREGGTGTLGDPYAATARGGGGGGPPRTLTGALDGSASAQIAETMYLNGDRSMTSPEQRDFVNYIMSLGPDNAKALHNSGALDLVKVVCRRLCQTLPDGTYPDLGTTAGDVLRDLRNGANLGAEASQPLRAIQPSWRQRCTQLFLANRPGQGRDLAALLDEYSGREEELYRRLKTELEADYAPNFEVTDGSPTGVMQPLSQRLNSYQNAMDAKAGAQSIQATQKNTSVEDRELHARCLIMYRKYNPSKATSKEVQDMFRKYPPEVLLAALIEKYGPEPTAAERKFLVRSLMEEAEKSTSDFGS</sequence>
<reference evidence="4" key="1">
    <citation type="submission" date="2015-09" db="EMBL/GenBank/DDBJ databases">
        <authorList>
            <consortium name="Pathogen Informatics"/>
        </authorList>
    </citation>
    <scope>NUCLEOTIDE SEQUENCE [LARGE SCALE GENOMIC DNA]</scope>
    <source>
        <strain evidence="4">Lake Konstanz</strain>
    </source>
</reference>
<keyword evidence="4" id="KW-1185">Reference proteome</keyword>
<evidence type="ECO:0000256" key="2">
    <source>
        <dbReference type="SAM" id="MobiDB-lite"/>
    </source>
</evidence>
<feature type="region of interest" description="Disordered" evidence="2">
    <location>
        <begin position="94"/>
        <end position="130"/>
    </location>
</feature>
<accession>A0A0S4KP77</accession>
<evidence type="ECO:0000256" key="1">
    <source>
        <dbReference type="SAM" id="Coils"/>
    </source>
</evidence>
<evidence type="ECO:0000313" key="3">
    <source>
        <dbReference type="EMBL" id="CUI15429.1"/>
    </source>
</evidence>
<dbReference type="AlphaFoldDB" id="A0A0S4KP77"/>
<gene>
    <name evidence="3" type="ORF">BSAL_42330</name>
</gene>
<dbReference type="VEuPathDB" id="TriTrypDB:BSAL_42330"/>
<proteinExistence type="predicted"/>
<feature type="region of interest" description="Disordered" evidence="2">
    <location>
        <begin position="37"/>
        <end position="60"/>
    </location>
</feature>
<dbReference type="Proteomes" id="UP000051952">
    <property type="component" value="Unassembled WGS sequence"/>
</dbReference>
<protein>
    <submittedName>
        <fullName evidence="3">Uncharacterized protein</fullName>
    </submittedName>
</protein>
<feature type="region of interest" description="Disordered" evidence="2">
    <location>
        <begin position="279"/>
        <end position="305"/>
    </location>
</feature>
<dbReference type="EMBL" id="CYKH01002148">
    <property type="protein sequence ID" value="CUI15429.1"/>
    <property type="molecule type" value="Genomic_DNA"/>
</dbReference>
<organism evidence="3 4">
    <name type="scientific">Bodo saltans</name>
    <name type="common">Flagellated protozoan</name>
    <dbReference type="NCBI Taxonomy" id="75058"/>
    <lineage>
        <taxon>Eukaryota</taxon>
        <taxon>Discoba</taxon>
        <taxon>Euglenozoa</taxon>
        <taxon>Kinetoplastea</taxon>
        <taxon>Metakinetoplastina</taxon>
        <taxon>Eubodonida</taxon>
        <taxon>Bodonidae</taxon>
        <taxon>Bodo</taxon>
    </lineage>
</organism>
<feature type="coiled-coil region" evidence="1">
    <location>
        <begin position="226"/>
        <end position="260"/>
    </location>
</feature>